<dbReference type="PANTHER" id="PTHR38049">
    <property type="entry name" value="RICIN B LECTIN DOMAIN-CONTAINING PROTEIN"/>
    <property type="match status" value="1"/>
</dbReference>
<dbReference type="EMBL" id="GL636502">
    <property type="protein sequence ID" value="EFW15028.1"/>
    <property type="molecule type" value="Genomic_DNA"/>
</dbReference>
<evidence type="ECO:0000313" key="2">
    <source>
        <dbReference type="Proteomes" id="UP000002497"/>
    </source>
</evidence>
<name>E9DEG6_COCPS</name>
<reference evidence="2" key="2">
    <citation type="submission" date="2010-03" db="EMBL/GenBank/DDBJ databases">
        <title>The genome sequence of Coccidioides posadasii strain Silveira.</title>
        <authorList>
            <consortium name="The Broad Institute Genome Sequencing Center for Infectious Disease"/>
            <person name="Neafsey D."/>
            <person name="Orbach M."/>
            <person name="Henn M.R."/>
            <person name="Cole G.T."/>
            <person name="Galgiani J."/>
            <person name="Gardner M.J."/>
            <person name="Kirkland T.N."/>
            <person name="Taylor J.W."/>
            <person name="Young S.K."/>
            <person name="Zeng Q."/>
            <person name="Koehrsen M."/>
            <person name="Alvarado L."/>
            <person name="Berlin A."/>
            <person name="Borenstein D."/>
            <person name="Chapman S.B."/>
            <person name="Chen Z."/>
            <person name="Engels R."/>
            <person name="Freedman E."/>
            <person name="Gellesch M."/>
            <person name="Goldberg J."/>
            <person name="Griggs A."/>
            <person name="Gujja S."/>
            <person name="Heilman E."/>
            <person name="Heiman D."/>
            <person name="Howarth C."/>
            <person name="Jen D."/>
            <person name="Larson L."/>
            <person name="Mehta T."/>
            <person name="Neiman D."/>
            <person name="Park D."/>
            <person name="Pearson M."/>
            <person name="Richards J."/>
            <person name="Roberts A."/>
            <person name="Saif S."/>
            <person name="Shea T."/>
            <person name="Shenoy N."/>
            <person name="Sisk P."/>
            <person name="Stolte C."/>
            <person name="Sykes S."/>
            <person name="Walk T."/>
            <person name="White J."/>
            <person name="Yandava C."/>
            <person name="Haas B."/>
            <person name="Nusbaum C."/>
            <person name="Birren B."/>
        </authorList>
    </citation>
    <scope>NUCLEOTIDE SEQUENCE [LARGE SCALE GENOMIC DNA]</scope>
    <source>
        <strain evidence="2">RMSCC 757 / Silveira</strain>
    </source>
</reference>
<dbReference type="AlphaFoldDB" id="E9DEG6"/>
<dbReference type="HOGENOM" id="CLU_061230_2_1_1"/>
<reference evidence="2" key="1">
    <citation type="journal article" date="2010" name="Genome Res.">
        <title>Population genomic sequencing of Coccidioides fungi reveals recent hybridization and transposon control.</title>
        <authorList>
            <person name="Neafsey D.E."/>
            <person name="Barker B.M."/>
            <person name="Sharpton T.J."/>
            <person name="Stajich J.E."/>
            <person name="Park D.J."/>
            <person name="Whiston E."/>
            <person name="Hung C.-Y."/>
            <person name="McMahan C."/>
            <person name="White J."/>
            <person name="Sykes S."/>
            <person name="Heiman D."/>
            <person name="Young S."/>
            <person name="Zeng Q."/>
            <person name="Abouelleil A."/>
            <person name="Aftuck L."/>
            <person name="Bessette D."/>
            <person name="Brown A."/>
            <person name="FitzGerald M."/>
            <person name="Lui A."/>
            <person name="Macdonald J.P."/>
            <person name="Priest M."/>
            <person name="Orbach M.J."/>
            <person name="Galgiani J.N."/>
            <person name="Kirkland T.N."/>
            <person name="Cole G.T."/>
            <person name="Birren B.W."/>
            <person name="Henn M.R."/>
            <person name="Taylor J.W."/>
            <person name="Rounsley S.D."/>
        </authorList>
    </citation>
    <scope>NUCLEOTIDE SEQUENCE [LARGE SCALE GENOMIC DNA]</scope>
    <source>
        <strain evidence="2">RMSCC 757 / Silveira</strain>
    </source>
</reference>
<gene>
    <name evidence="1" type="ORF">CPSG_08216</name>
</gene>
<dbReference type="Proteomes" id="UP000002497">
    <property type="component" value="Unassembled WGS sequence"/>
</dbReference>
<dbReference type="PANTHER" id="PTHR38049:SF2">
    <property type="entry name" value="RICIN B LECTIN DOMAIN-CONTAINING PROTEIN"/>
    <property type="match status" value="1"/>
</dbReference>
<organism evidence="2">
    <name type="scientific">Coccidioides posadasii (strain RMSCC 757 / Silveira)</name>
    <name type="common">Valley fever fungus</name>
    <dbReference type="NCBI Taxonomy" id="443226"/>
    <lineage>
        <taxon>Eukaryota</taxon>
        <taxon>Fungi</taxon>
        <taxon>Dikarya</taxon>
        <taxon>Ascomycota</taxon>
        <taxon>Pezizomycotina</taxon>
        <taxon>Eurotiomycetes</taxon>
        <taxon>Eurotiomycetidae</taxon>
        <taxon>Onygenales</taxon>
        <taxon>Onygenaceae</taxon>
        <taxon>Coccidioides</taxon>
    </lineage>
</organism>
<protein>
    <submittedName>
        <fullName evidence="1">Uncharacterized protein</fullName>
    </submittedName>
</protein>
<sequence>MTSGCSVVAHAKTWRAYGMKGASRRPRRLEVADQDPKRCKATDWAHEGNVLVNICAEIFRGNAEMVFGIITAVAACPAIVGTTEAIRSSQRSQRRQEHRSRKMNLIVSCSDPSRKSKDVDGCFVVLRNHKLWIASRPSDGEASEPSDDATRFKASLHQCHHFEGYFFPHPEHRWRKGEGLVSTITADPPLLNWIYIDKDTYEMKYGNKTESEGHMMGPWDCTPVDRRMTFDWWEGFAVAEEKDADGRMLGWALYFDCDDDGLREKVPLDRRVMEVELIRREMRVPPVTEEDDQQKIKT</sequence>
<proteinExistence type="predicted"/>
<accession>E9DEG6</accession>
<evidence type="ECO:0000313" key="1">
    <source>
        <dbReference type="EMBL" id="EFW15028.1"/>
    </source>
</evidence>
<keyword evidence="2" id="KW-1185">Reference proteome</keyword>
<dbReference type="eggNOG" id="ENOG502S5CN">
    <property type="taxonomic scope" value="Eukaryota"/>
</dbReference>
<dbReference type="OrthoDB" id="3928002at2759"/>
<dbReference type="VEuPathDB" id="FungiDB:CPSG_08216"/>
<dbReference type="OMA" id="HHFEGYF"/>
<dbReference type="VEuPathDB" id="FungiDB:D8B26_004603"/>